<dbReference type="AlphaFoldDB" id="B1J376"/>
<dbReference type="HOGENOM" id="CLU_2106920_0_0_6"/>
<protein>
    <submittedName>
        <fullName evidence="1">Uncharacterized protein</fullName>
    </submittedName>
</protein>
<dbReference type="KEGG" id="ppw:PputW619_0834"/>
<dbReference type="STRING" id="390235.PputW619_0834"/>
<dbReference type="EMBL" id="CP000949">
    <property type="protein sequence ID" value="ACA71339.1"/>
    <property type="molecule type" value="Genomic_DNA"/>
</dbReference>
<proteinExistence type="predicted"/>
<gene>
    <name evidence="1" type="ordered locus">PputW619_0834</name>
</gene>
<evidence type="ECO:0000313" key="1">
    <source>
        <dbReference type="EMBL" id="ACA71339.1"/>
    </source>
</evidence>
<sequence>MSRPKRVKIENEMLSEPKMYSDEDIKQFLNNFQNETGVKFYKHVLNEIFTATVKTKIFFLSTLILLLTEKIENFPEDAKDFFAEISTLDKEKYIYQITFLIRELSKEIDDFNFDD</sequence>
<reference evidence="1" key="1">
    <citation type="submission" date="2008-02" db="EMBL/GenBank/DDBJ databases">
        <title>Complete sequence of Psuedomonas putida W619.</title>
        <authorList>
            <consortium name="US DOE Joint Genome Institute"/>
            <person name="Copeland A."/>
            <person name="Lucas S."/>
            <person name="Lapidus A."/>
            <person name="Barry K."/>
            <person name="Detter J.C."/>
            <person name="Glavina del Rio T."/>
            <person name="Dalin E."/>
            <person name="Tice H."/>
            <person name="Pitluck S."/>
            <person name="Chain P."/>
            <person name="Malfatti S."/>
            <person name="Shin M."/>
            <person name="Vergez L."/>
            <person name="Schmutz J."/>
            <person name="Larimer F."/>
            <person name="Land M."/>
            <person name="Hauser L."/>
            <person name="Kyrpides N."/>
            <person name="Kim E."/>
            <person name="Taghavi S."/>
            <person name="Vangronsveld D."/>
            <person name="van der Lelie D."/>
            <person name="Richardson P."/>
        </authorList>
    </citation>
    <scope>NUCLEOTIDE SEQUENCE</scope>
    <source>
        <strain evidence="1">W619</strain>
    </source>
</reference>
<name>B1J376_PSEPW</name>
<organism evidence="1">
    <name type="scientific">Pseudomonas putida (strain W619)</name>
    <dbReference type="NCBI Taxonomy" id="390235"/>
    <lineage>
        <taxon>Bacteria</taxon>
        <taxon>Pseudomonadati</taxon>
        <taxon>Pseudomonadota</taxon>
        <taxon>Gammaproteobacteria</taxon>
        <taxon>Pseudomonadales</taxon>
        <taxon>Pseudomonadaceae</taxon>
        <taxon>Pseudomonas</taxon>
    </lineage>
</organism>
<accession>B1J376</accession>